<keyword evidence="6 11" id="KW-0808">Transferase</keyword>
<reference evidence="12" key="1">
    <citation type="journal article" date="2014" name="Genome Announc.">
        <title>Genome sequence and annotation of Acremonium chrysogenum, producer of the beta-lactam antibiotic cephalosporin C.</title>
        <authorList>
            <person name="Terfehr D."/>
            <person name="Dahlmann T.A."/>
            <person name="Specht T."/>
            <person name="Zadra I."/>
            <person name="Kuernsteiner H."/>
            <person name="Kueck U."/>
        </authorList>
    </citation>
    <scope>NUCLEOTIDE SEQUENCE [LARGE SCALE GENOMIC DNA]</scope>
    <source>
        <strain evidence="12">ATCC 11550 / CBS 779.69 / DSM 880 / IAM 14645 / JCM 23072 / IMI 49137</strain>
    </source>
</reference>
<dbReference type="EMBL" id="JPKY01000146">
    <property type="protein sequence ID" value="KFH41103.1"/>
    <property type="molecule type" value="Genomic_DNA"/>
</dbReference>
<keyword evidence="8" id="KW-0539">Nucleus</keyword>
<accession>A0A086SVH1</accession>
<dbReference type="GO" id="GO:0018064">
    <property type="term" value="F:protein-L-histidine N-tele-methyltransferase activity"/>
    <property type="evidence" value="ECO:0007669"/>
    <property type="project" value="UniProtKB-EC"/>
</dbReference>
<evidence type="ECO:0000256" key="5">
    <source>
        <dbReference type="ARBA" id="ARBA00022603"/>
    </source>
</evidence>
<dbReference type="Proteomes" id="UP000029964">
    <property type="component" value="Unassembled WGS sequence"/>
</dbReference>
<dbReference type="HOGENOM" id="CLU_038704_1_0_1"/>
<dbReference type="STRING" id="857340.A0A086SVH1"/>
<evidence type="ECO:0000256" key="6">
    <source>
        <dbReference type="ARBA" id="ARBA00022679"/>
    </source>
</evidence>
<proteinExistence type="inferred from homology"/>
<evidence type="ECO:0000256" key="10">
    <source>
        <dbReference type="SAM" id="MobiDB-lite"/>
    </source>
</evidence>
<evidence type="ECO:0000313" key="12">
    <source>
        <dbReference type="Proteomes" id="UP000029964"/>
    </source>
</evidence>
<evidence type="ECO:0000313" key="11">
    <source>
        <dbReference type="EMBL" id="KFH41103.1"/>
    </source>
</evidence>
<evidence type="ECO:0000256" key="7">
    <source>
        <dbReference type="ARBA" id="ARBA00022691"/>
    </source>
</evidence>
<dbReference type="OrthoDB" id="1723750at2759"/>
<evidence type="ECO:0000256" key="1">
    <source>
        <dbReference type="ARBA" id="ARBA00004123"/>
    </source>
</evidence>
<comment type="similarity">
    <text evidence="9">Belongs to the methyltransferase superfamily. METTL18 family.</text>
</comment>
<keyword evidence="12" id="KW-1185">Reference proteome</keyword>
<dbReference type="Gene3D" id="3.40.50.150">
    <property type="entry name" value="Vaccinia Virus protein VP39"/>
    <property type="match status" value="1"/>
</dbReference>
<protein>
    <recommendedName>
        <fullName evidence="3">protein-histidine N-methyltransferase</fullName>
        <ecNumber evidence="3">2.1.1.85</ecNumber>
    </recommendedName>
</protein>
<keyword evidence="4" id="KW-0963">Cytoplasm</keyword>
<dbReference type="InterPro" id="IPR019410">
    <property type="entry name" value="Methyltransf_16"/>
</dbReference>
<dbReference type="PANTHER" id="PTHR14614:SF39">
    <property type="entry name" value="HISTIDINE PROTEIN METHYLTRANSFERASE 1 HOMOLOG"/>
    <property type="match status" value="1"/>
</dbReference>
<dbReference type="InterPro" id="IPR029063">
    <property type="entry name" value="SAM-dependent_MTases_sf"/>
</dbReference>
<evidence type="ECO:0000256" key="3">
    <source>
        <dbReference type="ARBA" id="ARBA00012533"/>
    </source>
</evidence>
<dbReference type="GO" id="GO:0005634">
    <property type="term" value="C:nucleus"/>
    <property type="evidence" value="ECO:0007669"/>
    <property type="project" value="UniProtKB-SubCell"/>
</dbReference>
<keyword evidence="5 11" id="KW-0489">Methyltransferase</keyword>
<comment type="caution">
    <text evidence="11">The sequence shown here is derived from an EMBL/GenBank/DDBJ whole genome shotgun (WGS) entry which is preliminary data.</text>
</comment>
<feature type="region of interest" description="Disordered" evidence="10">
    <location>
        <begin position="1"/>
        <end position="64"/>
    </location>
</feature>
<name>A0A086SVH1_HAPC1</name>
<sequence length="395" mass="41939">MAFSFGFSGDDIETGDDDGPVQSPPEKKPQPTAAAAAAAASSSSSSAFPVAGKPQLPPTHHPLPSLLSQLPSKIAFSCLDISLDDGRSIRLPRRELWDVRVQLMAEEEDVGRGGDTEGLGEHDVKTGVYEGGFKSWESSVDLVKVLAAGEHFFGPGRPPLRLVELGCGTALPSLAMFQWASSKAGPESRPPGFSFVIADYNPTVLQLVTLPNFILTWALSQRASNPELHQALTGDDEQGHELELTPEVLESFQQFLAEAKISLSFLSGAWSPEFVDLIYSSSPACSDTDDDNAPAAPTTVVLGAETIYSPFALKSFSETVFAVLERERTAPGARPAVAYVAAKRLYFGVGGSLDDFIVDAQAKGAVVNQLREETQGVRRGVVCCSLGGDQSAAPI</sequence>
<feature type="compositionally biased region" description="Low complexity" evidence="10">
    <location>
        <begin position="33"/>
        <end position="47"/>
    </location>
</feature>
<comment type="subcellular location">
    <subcellularLocation>
        <location evidence="2">Cytoplasm</location>
    </subcellularLocation>
    <subcellularLocation>
        <location evidence="1">Nucleus</location>
    </subcellularLocation>
</comment>
<evidence type="ECO:0000256" key="4">
    <source>
        <dbReference type="ARBA" id="ARBA00022490"/>
    </source>
</evidence>
<dbReference type="GO" id="GO:0005737">
    <property type="term" value="C:cytoplasm"/>
    <property type="evidence" value="ECO:0007669"/>
    <property type="project" value="UniProtKB-SubCell"/>
</dbReference>
<evidence type="ECO:0000256" key="8">
    <source>
        <dbReference type="ARBA" id="ARBA00023242"/>
    </source>
</evidence>
<dbReference type="AlphaFoldDB" id="A0A086SVH1"/>
<gene>
    <name evidence="11" type="ORF">ACRE_081970</name>
</gene>
<dbReference type="PANTHER" id="PTHR14614">
    <property type="entry name" value="HEPATOCELLULAR CARCINOMA-ASSOCIATED ANTIGEN"/>
    <property type="match status" value="1"/>
</dbReference>
<dbReference type="EC" id="2.1.1.85" evidence="3"/>
<keyword evidence="7" id="KW-0949">S-adenosyl-L-methionine</keyword>
<evidence type="ECO:0000256" key="9">
    <source>
        <dbReference type="ARBA" id="ARBA00038126"/>
    </source>
</evidence>
<feature type="compositionally biased region" description="Acidic residues" evidence="10">
    <location>
        <begin position="10"/>
        <end position="19"/>
    </location>
</feature>
<evidence type="ECO:0000256" key="2">
    <source>
        <dbReference type="ARBA" id="ARBA00004496"/>
    </source>
</evidence>
<organism evidence="11 12">
    <name type="scientific">Hapsidospora chrysogenum (strain ATCC 11550 / CBS 779.69 / DSM 880 / IAM 14645 / JCM 23072 / IMI 49137)</name>
    <name type="common">Acremonium chrysogenum</name>
    <dbReference type="NCBI Taxonomy" id="857340"/>
    <lineage>
        <taxon>Eukaryota</taxon>
        <taxon>Fungi</taxon>
        <taxon>Dikarya</taxon>
        <taxon>Ascomycota</taxon>
        <taxon>Pezizomycotina</taxon>
        <taxon>Sordariomycetes</taxon>
        <taxon>Hypocreomycetidae</taxon>
        <taxon>Hypocreales</taxon>
        <taxon>Bionectriaceae</taxon>
        <taxon>Hapsidospora</taxon>
    </lineage>
</organism>
<dbReference type="GO" id="GO:0032259">
    <property type="term" value="P:methylation"/>
    <property type="evidence" value="ECO:0007669"/>
    <property type="project" value="UniProtKB-KW"/>
</dbReference>